<dbReference type="Pfam" id="PF00578">
    <property type="entry name" value="AhpC-TSA"/>
    <property type="match status" value="1"/>
</dbReference>
<proteinExistence type="predicted"/>
<dbReference type="RefSeq" id="WP_377852524.1">
    <property type="nucleotide sequence ID" value="NZ_JBHLZU010000011.1"/>
</dbReference>
<accession>A0ABV5ZWE6</accession>
<feature type="signal peptide" evidence="6">
    <location>
        <begin position="1"/>
        <end position="23"/>
    </location>
</feature>
<evidence type="ECO:0000313" key="8">
    <source>
        <dbReference type="EMBL" id="MFB9905214.1"/>
    </source>
</evidence>
<protein>
    <submittedName>
        <fullName evidence="8">Redoxin domain-containing protein</fullName>
    </submittedName>
</protein>
<keyword evidence="9" id="KW-1185">Reference proteome</keyword>
<keyword evidence="5" id="KW-0676">Redox-active center</keyword>
<gene>
    <name evidence="8" type="ORF">ACFFQA_14855</name>
</gene>
<dbReference type="PROSITE" id="PS51352">
    <property type="entry name" value="THIOREDOXIN_2"/>
    <property type="match status" value="1"/>
</dbReference>
<keyword evidence="6" id="KW-0732">Signal</keyword>
<dbReference type="InterPro" id="IPR013766">
    <property type="entry name" value="Thioredoxin_domain"/>
</dbReference>
<dbReference type="Proteomes" id="UP001589693">
    <property type="component" value="Unassembled WGS sequence"/>
</dbReference>
<keyword evidence="3" id="KW-0812">Transmembrane</keyword>
<evidence type="ECO:0000259" key="7">
    <source>
        <dbReference type="PROSITE" id="PS51352"/>
    </source>
</evidence>
<dbReference type="InterPro" id="IPR017937">
    <property type="entry name" value="Thioredoxin_CS"/>
</dbReference>
<name>A0ABV5ZWE6_9PSEU</name>
<feature type="chain" id="PRO_5045336675" evidence="6">
    <location>
        <begin position="24"/>
        <end position="190"/>
    </location>
</feature>
<feature type="domain" description="Thioredoxin" evidence="7">
    <location>
        <begin position="43"/>
        <end position="187"/>
    </location>
</feature>
<evidence type="ECO:0000313" key="9">
    <source>
        <dbReference type="Proteomes" id="UP001589693"/>
    </source>
</evidence>
<dbReference type="InterPro" id="IPR050553">
    <property type="entry name" value="Thioredoxin_ResA/DsbE_sf"/>
</dbReference>
<evidence type="ECO:0000256" key="5">
    <source>
        <dbReference type="ARBA" id="ARBA00023284"/>
    </source>
</evidence>
<dbReference type="InterPro" id="IPR000866">
    <property type="entry name" value="AhpC/TSA"/>
</dbReference>
<dbReference type="Gene3D" id="3.40.30.10">
    <property type="entry name" value="Glutaredoxin"/>
    <property type="match status" value="1"/>
</dbReference>
<dbReference type="InterPro" id="IPR036249">
    <property type="entry name" value="Thioredoxin-like_sf"/>
</dbReference>
<dbReference type="EMBL" id="JBHLZU010000011">
    <property type="protein sequence ID" value="MFB9905214.1"/>
    <property type="molecule type" value="Genomic_DNA"/>
</dbReference>
<evidence type="ECO:0000256" key="3">
    <source>
        <dbReference type="ARBA" id="ARBA00022968"/>
    </source>
</evidence>
<keyword evidence="4" id="KW-1015">Disulfide bond</keyword>
<dbReference type="PROSITE" id="PS00194">
    <property type="entry name" value="THIOREDOXIN_1"/>
    <property type="match status" value="1"/>
</dbReference>
<evidence type="ECO:0000256" key="4">
    <source>
        <dbReference type="ARBA" id="ARBA00023157"/>
    </source>
</evidence>
<dbReference type="PROSITE" id="PS51257">
    <property type="entry name" value="PROKAR_LIPOPROTEIN"/>
    <property type="match status" value="1"/>
</dbReference>
<comment type="caution">
    <text evidence="8">The sequence shown here is derived from an EMBL/GenBank/DDBJ whole genome shotgun (WGS) entry which is preliminary data.</text>
</comment>
<sequence length="190" mass="20928">MRLRAALVAIGMLVLAGCGSGSAAPDEFTFVAPGGQLKIFYDGEQRKRLPALEGESLLEEGKTIKVSDYRDKVVVLNLWGAWCVACRTEADDLERVHQQTKDSGVQFLGIDLRDPSRTAPADFVRDRGITYPSIYDPAGRSLLALRNYPRNVVPSTIVLDRQHRVAAVLLTDLLDTDLLPVVQRIAAEPR</sequence>
<comment type="subcellular location">
    <subcellularLocation>
        <location evidence="1">Cell envelope</location>
    </subcellularLocation>
</comment>
<reference evidence="8 9" key="1">
    <citation type="submission" date="2024-09" db="EMBL/GenBank/DDBJ databases">
        <authorList>
            <person name="Sun Q."/>
            <person name="Mori K."/>
        </authorList>
    </citation>
    <scope>NUCLEOTIDE SEQUENCE [LARGE SCALE GENOMIC DNA]</scope>
    <source>
        <strain evidence="8 9">TBRC 7907</strain>
    </source>
</reference>
<dbReference type="CDD" id="cd02966">
    <property type="entry name" value="TlpA_like_family"/>
    <property type="match status" value="1"/>
</dbReference>
<evidence type="ECO:0000256" key="2">
    <source>
        <dbReference type="ARBA" id="ARBA00022748"/>
    </source>
</evidence>
<keyword evidence="2" id="KW-0201">Cytochrome c-type biogenesis</keyword>
<dbReference type="SUPFAM" id="SSF52833">
    <property type="entry name" value="Thioredoxin-like"/>
    <property type="match status" value="1"/>
</dbReference>
<evidence type="ECO:0000256" key="1">
    <source>
        <dbReference type="ARBA" id="ARBA00004196"/>
    </source>
</evidence>
<evidence type="ECO:0000256" key="6">
    <source>
        <dbReference type="SAM" id="SignalP"/>
    </source>
</evidence>
<keyword evidence="3" id="KW-0735">Signal-anchor</keyword>
<dbReference type="PANTHER" id="PTHR42852">
    <property type="entry name" value="THIOL:DISULFIDE INTERCHANGE PROTEIN DSBE"/>
    <property type="match status" value="1"/>
</dbReference>
<organism evidence="8 9">
    <name type="scientific">Allokutzneria oryzae</name>
    <dbReference type="NCBI Taxonomy" id="1378989"/>
    <lineage>
        <taxon>Bacteria</taxon>
        <taxon>Bacillati</taxon>
        <taxon>Actinomycetota</taxon>
        <taxon>Actinomycetes</taxon>
        <taxon>Pseudonocardiales</taxon>
        <taxon>Pseudonocardiaceae</taxon>
        <taxon>Allokutzneria</taxon>
    </lineage>
</organism>
<dbReference type="PANTHER" id="PTHR42852:SF6">
    <property type="entry name" value="THIOL:DISULFIDE INTERCHANGE PROTEIN DSBE"/>
    <property type="match status" value="1"/>
</dbReference>